<keyword evidence="8" id="KW-1185">Reference proteome</keyword>
<proteinExistence type="inferred from homology"/>
<comment type="similarity">
    <text evidence="1">Belongs to the oxygen-dependent FAD-linked oxidoreductase family.</text>
</comment>
<organism evidence="7 8">
    <name type="scientific">Lasiosphaeria miniovina</name>
    <dbReference type="NCBI Taxonomy" id="1954250"/>
    <lineage>
        <taxon>Eukaryota</taxon>
        <taxon>Fungi</taxon>
        <taxon>Dikarya</taxon>
        <taxon>Ascomycota</taxon>
        <taxon>Pezizomycotina</taxon>
        <taxon>Sordariomycetes</taxon>
        <taxon>Sordariomycetidae</taxon>
        <taxon>Sordariales</taxon>
        <taxon>Lasiosphaeriaceae</taxon>
        <taxon>Lasiosphaeria</taxon>
    </lineage>
</organism>
<dbReference type="PANTHER" id="PTHR42973">
    <property type="entry name" value="BINDING OXIDOREDUCTASE, PUTATIVE (AFU_ORTHOLOGUE AFUA_1G17690)-RELATED"/>
    <property type="match status" value="1"/>
</dbReference>
<reference evidence="7" key="1">
    <citation type="submission" date="2023-06" db="EMBL/GenBank/DDBJ databases">
        <title>Genome-scale phylogeny and comparative genomics of the fungal order Sordariales.</title>
        <authorList>
            <consortium name="Lawrence Berkeley National Laboratory"/>
            <person name="Hensen N."/>
            <person name="Bonometti L."/>
            <person name="Westerberg I."/>
            <person name="Brannstrom I.O."/>
            <person name="Guillou S."/>
            <person name="Cros-Aarteil S."/>
            <person name="Calhoun S."/>
            <person name="Haridas S."/>
            <person name="Kuo A."/>
            <person name="Mondo S."/>
            <person name="Pangilinan J."/>
            <person name="Riley R."/>
            <person name="LaButti K."/>
            <person name="Andreopoulos B."/>
            <person name="Lipzen A."/>
            <person name="Chen C."/>
            <person name="Yanf M."/>
            <person name="Daum C."/>
            <person name="Ng V."/>
            <person name="Clum A."/>
            <person name="Steindorff A."/>
            <person name="Ohm R."/>
            <person name="Martin F."/>
            <person name="Silar P."/>
            <person name="Natvig D."/>
            <person name="Lalanne C."/>
            <person name="Gautier V."/>
            <person name="Ament-velasquez S.L."/>
            <person name="Kruys A."/>
            <person name="Hutchinson M.I."/>
            <person name="Powell A.J."/>
            <person name="Barry K."/>
            <person name="Miller A.N."/>
            <person name="Grigoriev I.V."/>
            <person name="Debuchy R."/>
            <person name="Gladieux P."/>
            <person name="Thoren M.H."/>
            <person name="Johannesson H."/>
        </authorList>
    </citation>
    <scope>NUCLEOTIDE SEQUENCE</scope>
    <source>
        <strain evidence="7">SMH2392-1A</strain>
    </source>
</reference>
<dbReference type="InterPro" id="IPR016166">
    <property type="entry name" value="FAD-bd_PCMH"/>
</dbReference>
<sequence>MARFSVSSLFRFSALAAGVATVDAGVTQLTKNATVTCGLIAGQISSASEIIYPVSALSFADDTHHWFLSSSQTSACVLEVGSARDLSTALKVIGNTRTPFAVMSGGHASNPGFSSTPGVHISLKRLDQLVLSADKKTVELGFGRTWADTYNELEGTGVNVVGGRVAGPGVGGFSLGGGFSWKTNQYGLTCDTIKRHNIVLPNGTITYASADYNRDLFFALKGGMNRFGVVTSAVFATHPQPPKVYGGLVVYPPTTVQQVLNATAQFYRQNKDPKAVIITTLEAGTAGPTPMVLFFHDGPDKPAAFQLFDGIVPLLDTTQQQSFSALISSIPTGVAEVRNPRGAFHTFSTSGLTPRFLAAIHNETVDIAAAQAAHGGVVASYDIEPFTPYGSKATDSAYPHASSPLPLNLYFSWSLPSQDEWWYARMRQSAATLKRVATEEGIYSAGASLFAYPNYALAGSAPAELYGAANAARLRQIRGRIDPARVMDLAGGWAI</sequence>
<dbReference type="AlphaFoldDB" id="A0AA39ZUW2"/>
<feature type="chain" id="PRO_5041405536" description="FAD-binding PCMH-type domain-containing protein" evidence="5">
    <location>
        <begin position="25"/>
        <end position="495"/>
    </location>
</feature>
<dbReference type="InterPro" id="IPR050416">
    <property type="entry name" value="FAD-linked_Oxidoreductase"/>
</dbReference>
<dbReference type="InterPro" id="IPR036318">
    <property type="entry name" value="FAD-bd_PCMH-like_sf"/>
</dbReference>
<protein>
    <recommendedName>
        <fullName evidence="6">FAD-binding PCMH-type domain-containing protein</fullName>
    </recommendedName>
</protein>
<evidence type="ECO:0000313" key="7">
    <source>
        <dbReference type="EMBL" id="KAK0703965.1"/>
    </source>
</evidence>
<dbReference type="GO" id="GO:0071949">
    <property type="term" value="F:FAD binding"/>
    <property type="evidence" value="ECO:0007669"/>
    <property type="project" value="InterPro"/>
</dbReference>
<feature type="domain" description="FAD-binding PCMH-type" evidence="6">
    <location>
        <begin position="70"/>
        <end position="240"/>
    </location>
</feature>
<dbReference type="EMBL" id="JAUIRO010000008">
    <property type="protein sequence ID" value="KAK0703965.1"/>
    <property type="molecule type" value="Genomic_DNA"/>
</dbReference>
<dbReference type="GO" id="GO:0016491">
    <property type="term" value="F:oxidoreductase activity"/>
    <property type="evidence" value="ECO:0007669"/>
    <property type="project" value="UniProtKB-KW"/>
</dbReference>
<dbReference type="GeneID" id="85331066"/>
<dbReference type="InterPro" id="IPR016169">
    <property type="entry name" value="FAD-bd_PCMH_sub2"/>
</dbReference>
<keyword evidence="2" id="KW-0285">Flavoprotein</keyword>
<name>A0AA39ZUW2_9PEZI</name>
<dbReference type="InterPro" id="IPR006094">
    <property type="entry name" value="Oxid_FAD_bind_N"/>
</dbReference>
<dbReference type="Gene3D" id="3.30.465.10">
    <property type="match status" value="1"/>
</dbReference>
<gene>
    <name evidence="7" type="ORF">B0T26DRAFT_865167</name>
</gene>
<evidence type="ECO:0000256" key="3">
    <source>
        <dbReference type="ARBA" id="ARBA00022827"/>
    </source>
</evidence>
<dbReference type="Gene3D" id="3.40.462.20">
    <property type="match status" value="1"/>
</dbReference>
<accession>A0AA39ZUW2</accession>
<evidence type="ECO:0000256" key="5">
    <source>
        <dbReference type="SAM" id="SignalP"/>
    </source>
</evidence>
<dbReference type="SUPFAM" id="SSF56176">
    <property type="entry name" value="FAD-binding/transporter-associated domain-like"/>
    <property type="match status" value="1"/>
</dbReference>
<dbReference type="Proteomes" id="UP001172101">
    <property type="component" value="Unassembled WGS sequence"/>
</dbReference>
<keyword evidence="4" id="KW-0560">Oxidoreductase</keyword>
<evidence type="ECO:0000256" key="2">
    <source>
        <dbReference type="ARBA" id="ARBA00022630"/>
    </source>
</evidence>
<evidence type="ECO:0000313" key="8">
    <source>
        <dbReference type="Proteomes" id="UP001172101"/>
    </source>
</evidence>
<keyword evidence="5" id="KW-0732">Signal</keyword>
<comment type="caution">
    <text evidence="7">The sequence shown here is derived from an EMBL/GenBank/DDBJ whole genome shotgun (WGS) entry which is preliminary data.</text>
</comment>
<evidence type="ECO:0000259" key="6">
    <source>
        <dbReference type="PROSITE" id="PS51387"/>
    </source>
</evidence>
<feature type="signal peptide" evidence="5">
    <location>
        <begin position="1"/>
        <end position="24"/>
    </location>
</feature>
<evidence type="ECO:0000256" key="1">
    <source>
        <dbReference type="ARBA" id="ARBA00005466"/>
    </source>
</evidence>
<keyword evidence="3" id="KW-0274">FAD</keyword>
<evidence type="ECO:0000256" key="4">
    <source>
        <dbReference type="ARBA" id="ARBA00023002"/>
    </source>
</evidence>
<dbReference type="Pfam" id="PF01565">
    <property type="entry name" value="FAD_binding_4"/>
    <property type="match status" value="1"/>
</dbReference>
<dbReference type="PROSITE" id="PS51387">
    <property type="entry name" value="FAD_PCMH"/>
    <property type="match status" value="1"/>
</dbReference>
<dbReference type="RefSeq" id="XP_060290824.1">
    <property type="nucleotide sequence ID" value="XM_060447796.1"/>
</dbReference>
<dbReference type="PANTHER" id="PTHR42973:SF13">
    <property type="entry name" value="FAD-BINDING PCMH-TYPE DOMAIN-CONTAINING PROTEIN"/>
    <property type="match status" value="1"/>
</dbReference>